<reference evidence="3" key="1">
    <citation type="submission" date="2017-02" db="UniProtKB">
        <authorList>
            <consortium name="WormBaseParasite"/>
        </authorList>
    </citation>
    <scope>IDENTIFICATION</scope>
</reference>
<organism evidence="3">
    <name type="scientific">Haemonchus placei</name>
    <name type="common">Barber's pole worm</name>
    <dbReference type="NCBI Taxonomy" id="6290"/>
    <lineage>
        <taxon>Eukaryota</taxon>
        <taxon>Metazoa</taxon>
        <taxon>Ecdysozoa</taxon>
        <taxon>Nematoda</taxon>
        <taxon>Chromadorea</taxon>
        <taxon>Rhabditida</taxon>
        <taxon>Rhabditina</taxon>
        <taxon>Rhabditomorpha</taxon>
        <taxon>Strongyloidea</taxon>
        <taxon>Trichostrongylidae</taxon>
        <taxon>Haemonchus</taxon>
    </lineage>
</organism>
<sequence>MDGGTLIIRDVNVPSWNDIRVGFVVRPYFVHLVDSHKVLSPRFAILRLRHTHLKITFIVNCYSSHSTADEVKLDAFDDQLGEIIHTPSTNSSLELVKYALQAVHVQDHSNPHIALDEAQPVE</sequence>
<proteinExistence type="predicted"/>
<evidence type="ECO:0000313" key="1">
    <source>
        <dbReference type="EMBL" id="VDO21541.1"/>
    </source>
</evidence>
<protein>
    <submittedName>
        <fullName evidence="3">Reverse transcriptase</fullName>
    </submittedName>
</protein>
<accession>A0A0N4W216</accession>
<dbReference type="EMBL" id="UZAF01016142">
    <property type="protein sequence ID" value="VDO21541.1"/>
    <property type="molecule type" value="Genomic_DNA"/>
</dbReference>
<keyword evidence="2" id="KW-1185">Reference proteome</keyword>
<dbReference type="AlphaFoldDB" id="A0A0N4W216"/>
<evidence type="ECO:0000313" key="3">
    <source>
        <dbReference type="WBParaSite" id="HPLM_0000372701-mRNA-1"/>
    </source>
</evidence>
<dbReference type="WBParaSite" id="HPLM_0000372701-mRNA-1">
    <property type="protein sequence ID" value="HPLM_0000372701-mRNA-1"/>
    <property type="gene ID" value="HPLM_0000372701"/>
</dbReference>
<name>A0A0N4W216_HAEPC</name>
<evidence type="ECO:0000313" key="2">
    <source>
        <dbReference type="Proteomes" id="UP000268014"/>
    </source>
</evidence>
<reference evidence="1 2" key="2">
    <citation type="submission" date="2018-11" db="EMBL/GenBank/DDBJ databases">
        <authorList>
            <consortium name="Pathogen Informatics"/>
        </authorList>
    </citation>
    <scope>NUCLEOTIDE SEQUENCE [LARGE SCALE GENOMIC DNA]</scope>
    <source>
        <strain evidence="1 2">MHpl1</strain>
    </source>
</reference>
<gene>
    <name evidence="1" type="ORF">HPLM_LOCUS3719</name>
</gene>
<dbReference type="Proteomes" id="UP000268014">
    <property type="component" value="Unassembled WGS sequence"/>
</dbReference>